<evidence type="ECO:0000259" key="4">
    <source>
        <dbReference type="PROSITE" id="PS51729"/>
    </source>
</evidence>
<comment type="caution">
    <text evidence="5">The sequence shown here is derived from an EMBL/GenBank/DDBJ whole genome shotgun (WGS) entry which is preliminary data.</text>
</comment>
<sequence length="109" mass="12915">MKPRTRFSLIRSNLETSPLIENLIKKQFQIKLDDERNATVNYRKLNDNTYDLVHSSIPEEYQGMGLGHTLAKRVFDHLASENKKFKITCEFLQKCFEKNREKYKAFVTN</sequence>
<evidence type="ECO:0000256" key="2">
    <source>
        <dbReference type="ARBA" id="ARBA00020243"/>
    </source>
</evidence>
<dbReference type="InterPro" id="IPR045057">
    <property type="entry name" value="Gcn5-rel_NAT"/>
</dbReference>
<evidence type="ECO:0000313" key="6">
    <source>
        <dbReference type="Proteomes" id="UP001162162"/>
    </source>
</evidence>
<accession>A0AAV8XSE6</accession>
<dbReference type="PANTHER" id="PTHR31435">
    <property type="entry name" value="PROTEIN NATD1"/>
    <property type="match status" value="1"/>
</dbReference>
<dbReference type="PANTHER" id="PTHR31435:SF9">
    <property type="entry name" value="PROTEIN NATD1"/>
    <property type="match status" value="1"/>
</dbReference>
<dbReference type="EMBL" id="JAPWTK010000386">
    <property type="protein sequence ID" value="KAJ8941158.1"/>
    <property type="molecule type" value="Genomic_DNA"/>
</dbReference>
<dbReference type="Pfam" id="PF14542">
    <property type="entry name" value="Acetyltransf_CG"/>
    <property type="match status" value="1"/>
</dbReference>
<evidence type="ECO:0000256" key="3">
    <source>
        <dbReference type="ARBA" id="ARBA00031876"/>
    </source>
</evidence>
<name>A0AAV8XSE6_9CUCU</name>
<keyword evidence="6" id="KW-1185">Reference proteome</keyword>
<dbReference type="Proteomes" id="UP001162162">
    <property type="component" value="Unassembled WGS sequence"/>
</dbReference>
<evidence type="ECO:0000256" key="1">
    <source>
        <dbReference type="ARBA" id="ARBA00006233"/>
    </source>
</evidence>
<comment type="similarity">
    <text evidence="1">Belongs to the NATD1 family.</text>
</comment>
<dbReference type="PROSITE" id="PS51729">
    <property type="entry name" value="GNAT_YJDJ"/>
    <property type="match status" value="1"/>
</dbReference>
<reference evidence="5" key="1">
    <citation type="journal article" date="2023" name="Insect Mol. Biol.">
        <title>Genome sequencing provides insights into the evolution of gene families encoding plant cell wall-degrading enzymes in longhorned beetles.</title>
        <authorList>
            <person name="Shin N.R."/>
            <person name="Okamura Y."/>
            <person name="Kirsch R."/>
            <person name="Pauchet Y."/>
        </authorList>
    </citation>
    <scope>NUCLEOTIDE SEQUENCE</scope>
    <source>
        <strain evidence="5">AMC_N1</strain>
    </source>
</reference>
<proteinExistence type="inferred from homology"/>
<organism evidence="5 6">
    <name type="scientific">Aromia moschata</name>
    <dbReference type="NCBI Taxonomy" id="1265417"/>
    <lineage>
        <taxon>Eukaryota</taxon>
        <taxon>Metazoa</taxon>
        <taxon>Ecdysozoa</taxon>
        <taxon>Arthropoda</taxon>
        <taxon>Hexapoda</taxon>
        <taxon>Insecta</taxon>
        <taxon>Pterygota</taxon>
        <taxon>Neoptera</taxon>
        <taxon>Endopterygota</taxon>
        <taxon>Coleoptera</taxon>
        <taxon>Polyphaga</taxon>
        <taxon>Cucujiformia</taxon>
        <taxon>Chrysomeloidea</taxon>
        <taxon>Cerambycidae</taxon>
        <taxon>Cerambycinae</taxon>
        <taxon>Callichromatini</taxon>
        <taxon>Aromia</taxon>
    </lineage>
</organism>
<dbReference type="Gene3D" id="3.40.630.30">
    <property type="match status" value="1"/>
</dbReference>
<dbReference type="InterPro" id="IPR016181">
    <property type="entry name" value="Acyl_CoA_acyltransferase"/>
</dbReference>
<protein>
    <recommendedName>
        <fullName evidence="2">Protein NATD1</fullName>
    </recommendedName>
    <alternativeName>
        <fullName evidence="3">N-acetyltransferase domain-containing protein 1</fullName>
    </alternativeName>
</protein>
<feature type="domain" description="N-acetyltransferase" evidence="4">
    <location>
        <begin position="20"/>
        <end position="108"/>
    </location>
</feature>
<dbReference type="SUPFAM" id="SSF55729">
    <property type="entry name" value="Acyl-CoA N-acyltransferases (Nat)"/>
    <property type="match status" value="1"/>
</dbReference>
<gene>
    <name evidence="5" type="ORF">NQ318_004279</name>
</gene>
<evidence type="ECO:0000313" key="5">
    <source>
        <dbReference type="EMBL" id="KAJ8941158.1"/>
    </source>
</evidence>
<dbReference type="AlphaFoldDB" id="A0AAV8XSE6"/>
<dbReference type="InterPro" id="IPR031165">
    <property type="entry name" value="GNAT_YJDJ"/>
</dbReference>